<comment type="similarity">
    <text evidence="9">Belongs to the CFAP52 family.</text>
</comment>
<keyword evidence="8" id="KW-0966">Cell projection</keyword>
<organism evidence="12 13">
    <name type="scientific">Vitrella brassicaformis (strain CCMP3155)</name>
    <dbReference type="NCBI Taxonomy" id="1169540"/>
    <lineage>
        <taxon>Eukaryota</taxon>
        <taxon>Sar</taxon>
        <taxon>Alveolata</taxon>
        <taxon>Colpodellida</taxon>
        <taxon>Vitrellaceae</taxon>
        <taxon>Vitrella</taxon>
    </lineage>
</organism>
<evidence type="ECO:0000256" key="10">
    <source>
        <dbReference type="ARBA" id="ARBA00029552"/>
    </source>
</evidence>
<evidence type="ECO:0000256" key="1">
    <source>
        <dbReference type="ARBA" id="ARBA00004230"/>
    </source>
</evidence>
<evidence type="ECO:0000313" key="13">
    <source>
        <dbReference type="Proteomes" id="UP000041254"/>
    </source>
</evidence>
<dbReference type="InterPro" id="IPR001680">
    <property type="entry name" value="WD40_rpt"/>
</dbReference>
<dbReference type="GO" id="GO:0005930">
    <property type="term" value="C:axoneme"/>
    <property type="evidence" value="ECO:0007669"/>
    <property type="project" value="UniProtKB-ARBA"/>
</dbReference>
<dbReference type="SUPFAM" id="SSF50978">
    <property type="entry name" value="WD40 repeat-like"/>
    <property type="match status" value="2"/>
</dbReference>
<dbReference type="VEuPathDB" id="CryptoDB:Vbra_15442"/>
<dbReference type="PANTHER" id="PTHR13720:SF14">
    <property type="entry name" value="CILIA- AND FLAGELLA-ASSOCIATED PROTEIN 52"/>
    <property type="match status" value="1"/>
</dbReference>
<evidence type="ECO:0000256" key="7">
    <source>
        <dbReference type="ARBA" id="ARBA00023069"/>
    </source>
</evidence>
<sequence length="654" mass="71816">MFEHTESTADFSVEQARSLAFPPKVPACRRPPPSMATEDLDIQAVIGFRGVVPNGLRLHPDGEHLVFPLGSCVVIRNILQRTQTFLQGHDNQISAITLSASGKYLASGQKTFMGFPADMIIWDFESRKATHRLRLHKVAVQCIAFSPSEQFMASLGGQDDNSIVIWEVESGTPICGTPAATEVAKSVTFFSKSDFHLASGGQYHVRLWNFDLPNKKLRPTGCNIGKLRRTTLSLLVHPEDTVLYCGTQSGDLLEVGLERGLFKKSGPPKEFFKRGITCSVMIPNGDIIIGTGDGTLAKLSSGTLRVRTQNQVLGEVTSISLTPDGSHFFCGTSKSNIYWVDCDSLMAELRTTCHSERINAITFPFGYSEVFATCSMTDIRVWNAKTRQELLRIQVPNLECHCVAFMRDGKSIVSGWSDGKIRGFLPQSGRLMYAIHDAHQNGATALACTSDCGRVVSGGMNGEVRVWKILRQTQTMEASLKEHRGRVWCLKIRENDQQAVSASSDGSVIVWDLNTFTRVSCLFDSTMFKALVYHPDESQILTTGSDRKLTWWDAFDGQPIRALEGSETGELTCLAITRSGSHFLTGGEDKLARLWDYDEGVCKHAGLGHSGGITACAIAPDQSFAVTCGQEGAIFMWKIPEKVQEAALDESGLH</sequence>
<dbReference type="FunCoup" id="A0A0G4FI00">
    <property type="interactions" value="6"/>
</dbReference>
<keyword evidence="3" id="KW-0963">Cytoplasm</keyword>
<keyword evidence="13" id="KW-1185">Reference proteome</keyword>
<dbReference type="PROSITE" id="PS00678">
    <property type="entry name" value="WD_REPEATS_1"/>
    <property type="match status" value="2"/>
</dbReference>
<evidence type="ECO:0000256" key="2">
    <source>
        <dbReference type="ARBA" id="ARBA00004496"/>
    </source>
</evidence>
<dbReference type="OrthoDB" id="6252103at2759"/>
<dbReference type="InterPro" id="IPR019775">
    <property type="entry name" value="WD40_repeat_CS"/>
</dbReference>
<feature type="repeat" description="WD" evidence="11">
    <location>
        <begin position="133"/>
        <end position="176"/>
    </location>
</feature>
<dbReference type="InterPro" id="IPR036322">
    <property type="entry name" value="WD40_repeat_dom_sf"/>
</dbReference>
<dbReference type="FunFam" id="2.130.10.10:FF:000207">
    <property type="entry name" value="Cilia- and flagella-associated protein 52"/>
    <property type="match status" value="1"/>
</dbReference>
<reference evidence="12 13" key="1">
    <citation type="submission" date="2014-11" db="EMBL/GenBank/DDBJ databases">
        <authorList>
            <person name="Zhu J."/>
            <person name="Qi W."/>
            <person name="Song R."/>
        </authorList>
    </citation>
    <scope>NUCLEOTIDE SEQUENCE [LARGE SCALE GENOMIC DNA]</scope>
</reference>
<dbReference type="PROSITE" id="PS50294">
    <property type="entry name" value="WD_REPEATS_REGION"/>
    <property type="match status" value="1"/>
</dbReference>
<dbReference type="Pfam" id="PF00400">
    <property type="entry name" value="WD40"/>
    <property type="match status" value="6"/>
</dbReference>
<dbReference type="PANTHER" id="PTHR13720">
    <property type="entry name" value="WD-40 REPEAT PROTEIN"/>
    <property type="match status" value="1"/>
</dbReference>
<dbReference type="PhylomeDB" id="A0A0G4FI00"/>
<dbReference type="FunFam" id="2.130.10.10:FF:001320">
    <property type="entry name" value="Predicted protein"/>
    <property type="match status" value="1"/>
</dbReference>
<keyword evidence="5" id="KW-0677">Repeat</keyword>
<feature type="repeat" description="WD" evidence="11">
    <location>
        <begin position="436"/>
        <end position="477"/>
    </location>
</feature>
<dbReference type="InterPro" id="IPR015943">
    <property type="entry name" value="WD40/YVTN_repeat-like_dom_sf"/>
</dbReference>
<dbReference type="InterPro" id="IPR050630">
    <property type="entry name" value="WD_repeat_EMAP"/>
</dbReference>
<dbReference type="Gene3D" id="2.130.10.10">
    <property type="entry name" value="YVTN repeat-like/Quinoprotein amine dehydrogenase"/>
    <property type="match status" value="3"/>
</dbReference>
<comment type="subcellular location">
    <subcellularLocation>
        <location evidence="1">Cell projection</location>
        <location evidence="1">Cilium</location>
        <location evidence="1">Flagellum</location>
    </subcellularLocation>
    <subcellularLocation>
        <location evidence="2">Cytoplasm</location>
    </subcellularLocation>
</comment>
<feature type="repeat" description="WD" evidence="11">
    <location>
        <begin position="606"/>
        <end position="639"/>
    </location>
</feature>
<evidence type="ECO:0000256" key="4">
    <source>
        <dbReference type="ARBA" id="ARBA00022574"/>
    </source>
</evidence>
<feature type="repeat" description="WD" evidence="11">
    <location>
        <begin position="564"/>
        <end position="605"/>
    </location>
</feature>
<dbReference type="SMART" id="SM00320">
    <property type="entry name" value="WD40"/>
    <property type="match status" value="11"/>
</dbReference>
<keyword evidence="6" id="KW-0282">Flagellum</keyword>
<name>A0A0G4FI00_VITBC</name>
<accession>A0A0G4FI00</accession>
<dbReference type="OMA" id="RIMVYNF"/>
<dbReference type="InParanoid" id="A0A0G4FI00"/>
<dbReference type="Proteomes" id="UP000041254">
    <property type="component" value="Unassembled WGS sequence"/>
</dbReference>
<keyword evidence="4 11" id="KW-0853">WD repeat</keyword>
<evidence type="ECO:0000256" key="8">
    <source>
        <dbReference type="ARBA" id="ARBA00023273"/>
    </source>
</evidence>
<evidence type="ECO:0000256" key="5">
    <source>
        <dbReference type="ARBA" id="ARBA00022737"/>
    </source>
</evidence>
<evidence type="ECO:0000313" key="12">
    <source>
        <dbReference type="EMBL" id="CEM12739.1"/>
    </source>
</evidence>
<feature type="repeat" description="WD" evidence="11">
    <location>
        <begin position="480"/>
        <end position="521"/>
    </location>
</feature>
<gene>
    <name evidence="12" type="ORF">Vbra_15442</name>
</gene>
<protein>
    <recommendedName>
        <fullName evidence="10">Cilia- and flagella-associated protein 52</fullName>
    </recommendedName>
</protein>
<dbReference type="EMBL" id="CDMY01000436">
    <property type="protein sequence ID" value="CEM12739.1"/>
    <property type="molecule type" value="Genomic_DNA"/>
</dbReference>
<dbReference type="GO" id="GO:0031514">
    <property type="term" value="C:motile cilium"/>
    <property type="evidence" value="ECO:0007669"/>
    <property type="project" value="UniProtKB-SubCell"/>
</dbReference>
<proteinExistence type="inferred from homology"/>
<evidence type="ECO:0000256" key="11">
    <source>
        <dbReference type="PROSITE-ProRule" id="PRU00221"/>
    </source>
</evidence>
<dbReference type="STRING" id="1169540.A0A0G4FI00"/>
<evidence type="ECO:0000256" key="9">
    <source>
        <dbReference type="ARBA" id="ARBA00029456"/>
    </source>
</evidence>
<dbReference type="CDD" id="cd00200">
    <property type="entry name" value="WD40"/>
    <property type="match status" value="1"/>
</dbReference>
<evidence type="ECO:0000256" key="3">
    <source>
        <dbReference type="ARBA" id="ARBA00022490"/>
    </source>
</evidence>
<dbReference type="AlphaFoldDB" id="A0A0G4FI00"/>
<keyword evidence="7" id="KW-0969">Cilium</keyword>
<dbReference type="PROSITE" id="PS50082">
    <property type="entry name" value="WD_REPEATS_2"/>
    <property type="match status" value="5"/>
</dbReference>
<evidence type="ECO:0000256" key="6">
    <source>
        <dbReference type="ARBA" id="ARBA00022846"/>
    </source>
</evidence>